<feature type="chain" id="PRO_5045141009" evidence="1">
    <location>
        <begin position="19"/>
        <end position="246"/>
    </location>
</feature>
<keyword evidence="1" id="KW-0732">Signal</keyword>
<comment type="caution">
    <text evidence="2">The sequence shown here is derived from an EMBL/GenBank/DDBJ whole genome shotgun (WGS) entry which is preliminary data.</text>
</comment>
<keyword evidence="3" id="KW-1185">Reference proteome</keyword>
<dbReference type="EMBL" id="JBHRXN010000007">
    <property type="protein sequence ID" value="MFC3531099.1"/>
    <property type="molecule type" value="Genomic_DNA"/>
</dbReference>
<name>A0ABV7R9Q8_9NEIS</name>
<reference evidence="3" key="1">
    <citation type="journal article" date="2019" name="Int. J. Syst. Evol. Microbiol.">
        <title>The Global Catalogue of Microorganisms (GCM) 10K type strain sequencing project: providing services to taxonomists for standard genome sequencing and annotation.</title>
        <authorList>
            <consortium name="The Broad Institute Genomics Platform"/>
            <consortium name="The Broad Institute Genome Sequencing Center for Infectious Disease"/>
            <person name="Wu L."/>
            <person name="Ma J."/>
        </authorList>
    </citation>
    <scope>NUCLEOTIDE SEQUENCE [LARGE SCALE GENOMIC DNA]</scope>
    <source>
        <strain evidence="3">KCTC 42742</strain>
    </source>
</reference>
<evidence type="ECO:0000313" key="3">
    <source>
        <dbReference type="Proteomes" id="UP001595741"/>
    </source>
</evidence>
<protein>
    <submittedName>
        <fullName evidence="2">DUF3304 domain-containing protein</fullName>
    </submittedName>
</protein>
<proteinExistence type="predicted"/>
<gene>
    <name evidence="2" type="ORF">ACFOLG_02785</name>
</gene>
<accession>A0ABV7R9Q8</accession>
<evidence type="ECO:0000313" key="2">
    <source>
        <dbReference type="EMBL" id="MFC3531099.1"/>
    </source>
</evidence>
<dbReference type="Proteomes" id="UP001595741">
    <property type="component" value="Unassembled WGS sequence"/>
</dbReference>
<organism evidence="2 3">
    <name type="scientific">Vogesella facilis</name>
    <dbReference type="NCBI Taxonomy" id="1655232"/>
    <lineage>
        <taxon>Bacteria</taxon>
        <taxon>Pseudomonadati</taxon>
        <taxon>Pseudomonadota</taxon>
        <taxon>Betaproteobacteria</taxon>
        <taxon>Neisseriales</taxon>
        <taxon>Chromobacteriaceae</taxon>
        <taxon>Vogesella</taxon>
    </lineage>
</organism>
<evidence type="ECO:0000256" key="1">
    <source>
        <dbReference type="SAM" id="SignalP"/>
    </source>
</evidence>
<dbReference type="Pfam" id="PF11745">
    <property type="entry name" value="DUF3304"/>
    <property type="match status" value="1"/>
</dbReference>
<feature type="signal peptide" evidence="1">
    <location>
        <begin position="1"/>
        <end position="18"/>
    </location>
</feature>
<dbReference type="RefSeq" id="WP_386088133.1">
    <property type="nucleotide sequence ID" value="NZ_JBHRXN010000007.1"/>
</dbReference>
<dbReference type="PROSITE" id="PS51257">
    <property type="entry name" value="PROKAR_LIPOPROTEIN"/>
    <property type="match status" value="1"/>
</dbReference>
<dbReference type="InterPro" id="IPR021733">
    <property type="entry name" value="DUF3304"/>
</dbReference>
<sequence length="246" mass="27330">MKQWMQGLLGLSLMWLLAACDPVVVGDAGRKAAGEKGGVAVSVDAVNYMHDWDVQYTLYDVRNNEPVGGAIVSALEGPGGKGCCVSLPATWQPGIKLRVEWEEGNKELTKPEKFSRVVELPRYEQPGDVYVLFYPNQEVEARVSDVEPGNPGWAGRIKLPAWPACVQQLGEKECRKLQPKYAIGSDERWAAEYRAACQPDKVVTPEQKRANGGGGWTKAGCEKIRQECLSEWQLDKRMCDIDFKDE</sequence>